<reference evidence="1 2" key="1">
    <citation type="submission" date="2014-04" db="EMBL/GenBank/DDBJ databases">
        <authorList>
            <consortium name="DOE Joint Genome Institute"/>
            <person name="Kuo A."/>
            <person name="Tarkka M."/>
            <person name="Buscot F."/>
            <person name="Kohler A."/>
            <person name="Nagy L.G."/>
            <person name="Floudas D."/>
            <person name="Copeland A."/>
            <person name="Barry K.W."/>
            <person name="Cichocki N."/>
            <person name="Veneault-Fourrey C."/>
            <person name="LaButti K."/>
            <person name="Lindquist E.A."/>
            <person name="Lipzen A."/>
            <person name="Lundell T."/>
            <person name="Morin E."/>
            <person name="Murat C."/>
            <person name="Sun H."/>
            <person name="Tunlid A."/>
            <person name="Henrissat B."/>
            <person name="Grigoriev I.V."/>
            <person name="Hibbett D.S."/>
            <person name="Martin F."/>
            <person name="Nordberg H.P."/>
            <person name="Cantor M.N."/>
            <person name="Hua S.X."/>
        </authorList>
    </citation>
    <scope>NUCLEOTIDE SEQUENCE [LARGE SCALE GENOMIC DNA]</scope>
    <source>
        <strain evidence="1 2">F 1598</strain>
    </source>
</reference>
<reference evidence="2" key="2">
    <citation type="submission" date="2015-01" db="EMBL/GenBank/DDBJ databases">
        <title>Evolutionary Origins and Diversification of the Mycorrhizal Mutualists.</title>
        <authorList>
            <consortium name="DOE Joint Genome Institute"/>
            <consortium name="Mycorrhizal Genomics Consortium"/>
            <person name="Kohler A."/>
            <person name="Kuo A."/>
            <person name="Nagy L.G."/>
            <person name="Floudas D."/>
            <person name="Copeland A."/>
            <person name="Barry K.W."/>
            <person name="Cichocki N."/>
            <person name="Veneault-Fourrey C."/>
            <person name="LaButti K."/>
            <person name="Lindquist E.A."/>
            <person name="Lipzen A."/>
            <person name="Lundell T."/>
            <person name="Morin E."/>
            <person name="Murat C."/>
            <person name="Riley R."/>
            <person name="Ohm R."/>
            <person name="Sun H."/>
            <person name="Tunlid A."/>
            <person name="Henrissat B."/>
            <person name="Grigoriev I.V."/>
            <person name="Hibbett D.S."/>
            <person name="Martin F."/>
        </authorList>
    </citation>
    <scope>NUCLEOTIDE SEQUENCE [LARGE SCALE GENOMIC DNA]</scope>
    <source>
        <strain evidence="2">F 1598</strain>
    </source>
</reference>
<dbReference type="InParanoid" id="A0A0C3AWP7"/>
<accession>A0A0C3AWP7</accession>
<protein>
    <submittedName>
        <fullName evidence="1">Uncharacterized protein</fullName>
    </submittedName>
</protein>
<keyword evidence="2" id="KW-1185">Reference proteome</keyword>
<gene>
    <name evidence="1" type="ORF">PILCRDRAFT_824315</name>
</gene>
<dbReference type="Proteomes" id="UP000054166">
    <property type="component" value="Unassembled WGS sequence"/>
</dbReference>
<dbReference type="EMBL" id="KN833016">
    <property type="protein sequence ID" value="KIM78438.1"/>
    <property type="molecule type" value="Genomic_DNA"/>
</dbReference>
<dbReference type="HOGENOM" id="CLU_2284166_0_0_1"/>
<name>A0A0C3AWP7_PILCF</name>
<evidence type="ECO:0000313" key="1">
    <source>
        <dbReference type="EMBL" id="KIM78438.1"/>
    </source>
</evidence>
<organism evidence="1 2">
    <name type="scientific">Piloderma croceum (strain F 1598)</name>
    <dbReference type="NCBI Taxonomy" id="765440"/>
    <lineage>
        <taxon>Eukaryota</taxon>
        <taxon>Fungi</taxon>
        <taxon>Dikarya</taxon>
        <taxon>Basidiomycota</taxon>
        <taxon>Agaricomycotina</taxon>
        <taxon>Agaricomycetes</taxon>
        <taxon>Agaricomycetidae</taxon>
        <taxon>Atheliales</taxon>
        <taxon>Atheliaceae</taxon>
        <taxon>Piloderma</taxon>
    </lineage>
</organism>
<proteinExistence type="predicted"/>
<dbReference type="AlphaFoldDB" id="A0A0C3AWP7"/>
<evidence type="ECO:0000313" key="2">
    <source>
        <dbReference type="Proteomes" id="UP000054166"/>
    </source>
</evidence>
<sequence>MSIAATSGNNSNTASSREAIPTYLKLLPKDIDDITRHLERAAMELRADGPYYPDMLFIGSRIFLPRKMINRITDNFYQIDSEETLKACMEGWRYWDDYGVAC</sequence>
<feature type="non-terminal residue" evidence="1">
    <location>
        <position position="102"/>
    </location>
</feature>